<proteinExistence type="predicted"/>
<evidence type="ECO:0000313" key="1">
    <source>
        <dbReference type="EMBL" id="GES95325.1"/>
    </source>
</evidence>
<comment type="caution">
    <text evidence="1">The sequence shown here is derived from an EMBL/GenBank/DDBJ whole genome shotgun (WGS) entry which is preliminary data.</text>
</comment>
<organism evidence="1 2">
    <name type="scientific">Rhizophagus clarus</name>
    <dbReference type="NCBI Taxonomy" id="94130"/>
    <lineage>
        <taxon>Eukaryota</taxon>
        <taxon>Fungi</taxon>
        <taxon>Fungi incertae sedis</taxon>
        <taxon>Mucoromycota</taxon>
        <taxon>Glomeromycotina</taxon>
        <taxon>Glomeromycetes</taxon>
        <taxon>Glomerales</taxon>
        <taxon>Glomeraceae</taxon>
        <taxon>Rhizophagus</taxon>
    </lineage>
</organism>
<accession>A0A8H3M0D7</accession>
<name>A0A8H3M0D7_9GLOM</name>
<gene>
    <name evidence="1" type="ORF">RCL2_002200100</name>
</gene>
<dbReference type="Proteomes" id="UP000615446">
    <property type="component" value="Unassembled WGS sequence"/>
</dbReference>
<dbReference type="OrthoDB" id="2425795at2759"/>
<sequence>MERRSYHNTVKQGRTYGTDFSEVVQSDVSSITVANEVLRRNKSPQLKPLELCNKSTIYKKQRKFGCKPKEQVQVEGAKIYSENQVVLKQISYNVNSMDFQIDYNRQKNNKEKEDILISLVQVIDQNHISHEGYRSLATIEPNLERE</sequence>
<evidence type="ECO:0000313" key="2">
    <source>
        <dbReference type="Proteomes" id="UP000615446"/>
    </source>
</evidence>
<dbReference type="EMBL" id="BLAL01000242">
    <property type="protein sequence ID" value="GES95325.1"/>
    <property type="molecule type" value="Genomic_DNA"/>
</dbReference>
<dbReference type="AlphaFoldDB" id="A0A8H3M0D7"/>
<protein>
    <submittedName>
        <fullName evidence="1">Uncharacterized protein</fullName>
    </submittedName>
</protein>
<reference evidence="1" key="1">
    <citation type="submission" date="2019-10" db="EMBL/GenBank/DDBJ databases">
        <title>Conservation and host-specific expression of non-tandemly repeated heterogenous ribosome RNA gene in arbuscular mycorrhizal fungi.</title>
        <authorList>
            <person name="Maeda T."/>
            <person name="Kobayashi Y."/>
            <person name="Nakagawa T."/>
            <person name="Ezawa T."/>
            <person name="Yamaguchi K."/>
            <person name="Bino T."/>
            <person name="Nishimoto Y."/>
            <person name="Shigenobu S."/>
            <person name="Kawaguchi M."/>
        </authorList>
    </citation>
    <scope>NUCLEOTIDE SEQUENCE</scope>
    <source>
        <strain evidence="1">HR1</strain>
    </source>
</reference>